<dbReference type="GO" id="GO:0000077">
    <property type="term" value="P:DNA damage checkpoint signaling"/>
    <property type="evidence" value="ECO:0007669"/>
    <property type="project" value="InterPro"/>
</dbReference>
<feature type="binding site" evidence="15">
    <location>
        <begin position="294"/>
        <end position="303"/>
    </location>
    <ligand>
        <name>S-adenosyl-L-methionine</name>
        <dbReference type="ChEBI" id="CHEBI:59789"/>
    </ligand>
</feature>
<feature type="binding site" evidence="15">
    <location>
        <begin position="356"/>
        <end position="357"/>
    </location>
    <ligand>
        <name>S-adenosyl-L-methionine</name>
        <dbReference type="ChEBI" id="CHEBI:59789"/>
    </ligand>
</feature>
<feature type="compositionally biased region" description="Basic and acidic residues" evidence="16">
    <location>
        <begin position="29"/>
        <end position="45"/>
    </location>
</feature>
<comment type="catalytic activity">
    <reaction evidence="13 14">
        <text>L-lysyl(79)-[histone H3] + 3 S-adenosyl-L-methionine = N(6),N(6),N(6)-trimethyl-L-lysyl(79)-[histone H3] + 3 S-adenosyl-L-homocysteine + 3 H(+)</text>
        <dbReference type="Rhea" id="RHEA:60328"/>
        <dbReference type="Rhea" id="RHEA-COMP:15549"/>
        <dbReference type="Rhea" id="RHEA-COMP:15552"/>
        <dbReference type="ChEBI" id="CHEBI:15378"/>
        <dbReference type="ChEBI" id="CHEBI:29969"/>
        <dbReference type="ChEBI" id="CHEBI:57856"/>
        <dbReference type="ChEBI" id="CHEBI:59789"/>
        <dbReference type="ChEBI" id="CHEBI:61961"/>
        <dbReference type="EC" id="2.1.1.360"/>
    </reaction>
</comment>
<evidence type="ECO:0000256" key="15">
    <source>
        <dbReference type="PIRSR" id="PIRSR017570-1"/>
    </source>
</evidence>
<gene>
    <name evidence="18" type="ORF">GNLVRS02_ARAD1A06028g</name>
</gene>
<sequence>MFFAQLSKAAGGSKDPRHPQNNVQANKTVYKDAPKRPRPQKSETPKKKRITSSSGSPKESPKSEVASPLPDSREASVSLTAPPVIDSQRAVFASLSYDDGQQASSRVCSGAALVMKSPKLYKPLFDSAEDSATLSLPYGTEEYNLVYPKAEDEYSPNVEIETVMEMVAGYFVSPEHGLEIKDPDMKDCIVRRLRRALKANDKEKYVRSIEEFNSLLEKARESGEVEASIKKIKSPLEARLVTALLNQVYTRVVSPRANELRNYKAFSNNVYGELLPPFATRIFKQTNLTSASVFVDLGSGVGNCVLQAALEIGCESWGCEMMPAASQYASEQQEELEDRAKMYNLNLGPIKLLSDDFVQNPDIQKTMKRADVVLVNNYAFDAKLNGNLVDMFLDLKEGAKIVSLKSFVPQDHVISEANIESPLNILSVETKRYPSGHVSWQPNGGVYYISTIDRSRLALAYSRRTPGVNN</sequence>
<evidence type="ECO:0000259" key="17">
    <source>
        <dbReference type="PROSITE" id="PS51569"/>
    </source>
</evidence>
<dbReference type="GO" id="GO:0000786">
    <property type="term" value="C:nucleosome"/>
    <property type="evidence" value="ECO:0007669"/>
    <property type="project" value="InterPro"/>
</dbReference>
<dbReference type="Gene3D" id="1.10.260.170">
    <property type="match status" value="1"/>
</dbReference>
<dbReference type="PANTHER" id="PTHR21451:SF0">
    <property type="entry name" value="HISTONE-LYSINE N-METHYLTRANSFERASE, H3 LYSINE-79 SPECIFIC"/>
    <property type="match status" value="1"/>
</dbReference>
<dbReference type="GO" id="GO:0031509">
    <property type="term" value="P:subtelomeric heterochromatin formation"/>
    <property type="evidence" value="ECO:0007669"/>
    <property type="project" value="InterPro"/>
</dbReference>
<comment type="subcellular location">
    <subcellularLocation>
        <location evidence="1 14">Nucleus</location>
    </subcellularLocation>
</comment>
<dbReference type="PANTHER" id="PTHR21451">
    <property type="entry name" value="HISTONE H3 METHYLTRANSFERASE"/>
    <property type="match status" value="1"/>
</dbReference>
<dbReference type="InterPro" id="IPR021162">
    <property type="entry name" value="Dot1"/>
</dbReference>
<dbReference type="PIRSF" id="PIRSF017570">
    <property type="entry name" value="Histone_H3-K79_MeTrfase"/>
    <property type="match status" value="1"/>
</dbReference>
<feature type="binding site" evidence="15">
    <location>
        <position position="320"/>
    </location>
    <ligand>
        <name>S-adenosyl-L-methionine</name>
        <dbReference type="ChEBI" id="CHEBI:59789"/>
    </ligand>
</feature>
<dbReference type="PhylomeDB" id="A0A060SWL5"/>
<evidence type="ECO:0000256" key="16">
    <source>
        <dbReference type="SAM" id="MobiDB-lite"/>
    </source>
</evidence>
<feature type="region of interest" description="Disordered" evidence="16">
    <location>
        <begin position="1"/>
        <end position="81"/>
    </location>
</feature>
<evidence type="ECO:0000256" key="9">
    <source>
        <dbReference type="ARBA" id="ARBA00023015"/>
    </source>
</evidence>
<dbReference type="GO" id="GO:0000781">
    <property type="term" value="C:chromosome, telomeric region"/>
    <property type="evidence" value="ECO:0007669"/>
    <property type="project" value="GOC"/>
</dbReference>
<keyword evidence="8 14" id="KW-0156">Chromatin regulator</keyword>
<dbReference type="Gene3D" id="3.40.50.150">
    <property type="entry name" value="Vaccinia Virus protein VP39"/>
    <property type="match status" value="1"/>
</dbReference>
<evidence type="ECO:0000256" key="6">
    <source>
        <dbReference type="ARBA" id="ARBA00022691"/>
    </source>
</evidence>
<accession>A0A060SWL5</accession>
<feature type="domain" description="DOT1" evidence="17">
    <location>
        <begin position="141"/>
        <end position="465"/>
    </location>
</feature>
<dbReference type="AlphaFoldDB" id="A0A060SWL5"/>
<evidence type="ECO:0000313" key="18">
    <source>
        <dbReference type="EMBL" id="CDP33285.1"/>
    </source>
</evidence>
<keyword evidence="9 14" id="KW-0805">Transcription regulation</keyword>
<proteinExistence type="inferred from homology"/>
<evidence type="ECO:0000256" key="10">
    <source>
        <dbReference type="ARBA" id="ARBA00023163"/>
    </source>
</evidence>
<evidence type="ECO:0000256" key="12">
    <source>
        <dbReference type="ARBA" id="ARBA00029821"/>
    </source>
</evidence>
<keyword evidence="6 14" id="KW-0949">S-adenosyl-L-methionine</keyword>
<protein>
    <recommendedName>
        <fullName evidence="3 14">Histone-lysine N-methyltransferase, H3 lysine-79 specific</fullName>
        <ecNumber evidence="2 14">2.1.1.360</ecNumber>
    </recommendedName>
    <alternativeName>
        <fullName evidence="12 14">Histone H3-K79 methyltransferase</fullName>
    </alternativeName>
</protein>
<keyword evidence="7" id="KW-0677">Repeat</keyword>
<evidence type="ECO:0000256" key="7">
    <source>
        <dbReference type="ARBA" id="ARBA00022737"/>
    </source>
</evidence>
<dbReference type="InterPro" id="IPR029063">
    <property type="entry name" value="SAM-dependent_MTases_sf"/>
</dbReference>
<reference evidence="18" key="2">
    <citation type="submission" date="2014-06" db="EMBL/GenBank/DDBJ databases">
        <title>The complete genome of Blastobotrys (Arxula) adeninivorans LS3 - a yeast of biotechnological interest.</title>
        <authorList>
            <person name="Kunze G."/>
            <person name="Gaillardin C."/>
            <person name="Czernicka M."/>
            <person name="Durrens P."/>
            <person name="Martin T."/>
            <person name="Boer E."/>
            <person name="Gabaldon T."/>
            <person name="Cruz J."/>
            <person name="Talla E."/>
            <person name="Marck C."/>
            <person name="Goffeau A."/>
            <person name="Barbe V."/>
            <person name="Baret P."/>
            <person name="Baronian K."/>
            <person name="Beier S."/>
            <person name="Bleykasten C."/>
            <person name="Bode R."/>
            <person name="Casaregola S."/>
            <person name="Despons L."/>
            <person name="Fairhead C."/>
            <person name="Giersberg M."/>
            <person name="Gierski P."/>
            <person name="Hahnel U."/>
            <person name="Hartmann A."/>
            <person name="Jankowska D."/>
            <person name="Jubin C."/>
            <person name="Jung P."/>
            <person name="Lafontaine I."/>
            <person name="Leh-Louis V."/>
            <person name="Lemaire M."/>
            <person name="Marcet-Houben M."/>
            <person name="Mascher M."/>
            <person name="Morel G."/>
            <person name="Richard G.-F."/>
            <person name="Riechen J."/>
            <person name="Sacerdot C."/>
            <person name="Sarkar A."/>
            <person name="Savel G."/>
            <person name="Schacherer J."/>
            <person name="Sherman D."/>
            <person name="Straub M.-L."/>
            <person name="Stein N."/>
            <person name="Thierry A."/>
            <person name="Trautwein-Schult A."/>
            <person name="Westhof E."/>
            <person name="Worch S."/>
            <person name="Dujon B."/>
            <person name="Souciet J.-L."/>
            <person name="Wincker P."/>
            <person name="Scholz U."/>
            <person name="Neuveglise N."/>
        </authorList>
    </citation>
    <scope>NUCLEOTIDE SEQUENCE</scope>
    <source>
        <strain evidence="18">LS3</strain>
    </source>
</reference>
<dbReference type="GO" id="GO:0140956">
    <property type="term" value="F:histone H3K79 trimethyltransferase activity"/>
    <property type="evidence" value="ECO:0007669"/>
    <property type="project" value="UniProtKB-EC"/>
</dbReference>
<comment type="similarity">
    <text evidence="14">Belongs to the class I-like SAM-binding methyltransferase superfamily. DOT1 family.</text>
</comment>
<keyword evidence="11 14" id="KW-0539">Nucleus</keyword>
<keyword evidence="10 14" id="KW-0804">Transcription</keyword>
<evidence type="ECO:0000256" key="14">
    <source>
        <dbReference type="PIRNR" id="PIRNR017570"/>
    </source>
</evidence>
<evidence type="ECO:0000256" key="4">
    <source>
        <dbReference type="ARBA" id="ARBA00022603"/>
    </source>
</evidence>
<dbReference type="EC" id="2.1.1.360" evidence="2 14"/>
<dbReference type="FunFam" id="3.40.50.150:FF:000033">
    <property type="entry name" value="Histone-lysine N-methyltransferase, H3 lysine-79 specific"/>
    <property type="match status" value="1"/>
</dbReference>
<organism evidence="18">
    <name type="scientific">Blastobotrys adeninivorans</name>
    <name type="common">Yeast</name>
    <name type="synonym">Arxula adeninivorans</name>
    <dbReference type="NCBI Taxonomy" id="409370"/>
    <lineage>
        <taxon>Eukaryota</taxon>
        <taxon>Fungi</taxon>
        <taxon>Dikarya</taxon>
        <taxon>Ascomycota</taxon>
        <taxon>Saccharomycotina</taxon>
        <taxon>Dipodascomycetes</taxon>
        <taxon>Dipodascales</taxon>
        <taxon>Trichomonascaceae</taxon>
        <taxon>Blastobotrys</taxon>
    </lineage>
</organism>
<keyword evidence="4 14" id="KW-0489">Methyltransferase</keyword>
<feature type="binding site" evidence="15">
    <location>
        <begin position="271"/>
        <end position="274"/>
    </location>
    <ligand>
        <name>S-adenosyl-L-methionine</name>
        <dbReference type="ChEBI" id="CHEBI:59789"/>
    </ligand>
</feature>
<reference evidence="18" key="1">
    <citation type="submission" date="2014-02" db="EMBL/GenBank/DDBJ databases">
        <authorList>
            <person name="Genoscope - CEA"/>
        </authorList>
    </citation>
    <scope>NUCLEOTIDE SEQUENCE</scope>
    <source>
        <strain evidence="18">LS3</strain>
    </source>
</reference>
<dbReference type="GO" id="GO:0042393">
    <property type="term" value="F:histone binding"/>
    <property type="evidence" value="ECO:0007669"/>
    <property type="project" value="InterPro"/>
</dbReference>
<evidence type="ECO:0000256" key="13">
    <source>
        <dbReference type="ARBA" id="ARBA00047770"/>
    </source>
</evidence>
<dbReference type="CDD" id="cd02440">
    <property type="entry name" value="AdoMet_MTases"/>
    <property type="match status" value="1"/>
</dbReference>
<evidence type="ECO:0000256" key="5">
    <source>
        <dbReference type="ARBA" id="ARBA00022679"/>
    </source>
</evidence>
<dbReference type="EMBL" id="HG937691">
    <property type="protein sequence ID" value="CDP33285.1"/>
    <property type="molecule type" value="Genomic_DNA"/>
</dbReference>
<dbReference type="GO" id="GO:0005634">
    <property type="term" value="C:nucleus"/>
    <property type="evidence" value="ECO:0007669"/>
    <property type="project" value="UniProtKB-SubCell"/>
</dbReference>
<dbReference type="SUPFAM" id="SSF53335">
    <property type="entry name" value="S-adenosyl-L-methionine-dependent methyltransferases"/>
    <property type="match status" value="1"/>
</dbReference>
<name>A0A060SWL5_BLAAD</name>
<evidence type="ECO:0000256" key="11">
    <source>
        <dbReference type="ARBA" id="ARBA00023242"/>
    </source>
</evidence>
<dbReference type="Pfam" id="PF08123">
    <property type="entry name" value="DOT1"/>
    <property type="match status" value="1"/>
</dbReference>
<keyword evidence="5 14" id="KW-0808">Transferase</keyword>
<dbReference type="GO" id="GO:0032259">
    <property type="term" value="P:methylation"/>
    <property type="evidence" value="ECO:0007669"/>
    <property type="project" value="UniProtKB-KW"/>
</dbReference>
<comment type="function">
    <text evidence="14">Histone methyltransferase that specifically trimethylates histone H3 to form H3K79me3. This methylation is required for telomere silencing and for the pachytene checkpoint during the meiotic cell cycle by allowing the recruitment of RAD9 to double strand breaks. Nucleosomes are preferred as substrate compared to free histone.</text>
</comment>
<dbReference type="GO" id="GO:0006281">
    <property type="term" value="P:DNA repair"/>
    <property type="evidence" value="ECO:0007669"/>
    <property type="project" value="InterPro"/>
</dbReference>
<evidence type="ECO:0000256" key="1">
    <source>
        <dbReference type="ARBA" id="ARBA00004123"/>
    </source>
</evidence>
<evidence type="ECO:0000256" key="2">
    <source>
        <dbReference type="ARBA" id="ARBA00012190"/>
    </source>
</evidence>
<dbReference type="PROSITE" id="PS51569">
    <property type="entry name" value="DOT1"/>
    <property type="match status" value="1"/>
</dbReference>
<evidence type="ECO:0000256" key="3">
    <source>
        <dbReference type="ARBA" id="ARBA00020987"/>
    </source>
</evidence>
<dbReference type="InterPro" id="IPR030445">
    <property type="entry name" value="H3-K79_meTrfase"/>
</dbReference>
<dbReference type="InterPro" id="IPR025789">
    <property type="entry name" value="DOT1_dom"/>
</dbReference>
<evidence type="ECO:0000256" key="8">
    <source>
        <dbReference type="ARBA" id="ARBA00022853"/>
    </source>
</evidence>